<name>A0AAN8EDJ5_9EURO</name>
<keyword evidence="3" id="KW-1185">Reference proteome</keyword>
<organism evidence="2 3">
    <name type="scientific">Knufia fluminis</name>
    <dbReference type="NCBI Taxonomy" id="191047"/>
    <lineage>
        <taxon>Eukaryota</taxon>
        <taxon>Fungi</taxon>
        <taxon>Dikarya</taxon>
        <taxon>Ascomycota</taxon>
        <taxon>Pezizomycotina</taxon>
        <taxon>Eurotiomycetes</taxon>
        <taxon>Chaetothyriomycetidae</taxon>
        <taxon>Chaetothyriales</taxon>
        <taxon>Trichomeriaceae</taxon>
        <taxon>Knufia</taxon>
    </lineage>
</organism>
<feature type="compositionally biased region" description="Polar residues" evidence="1">
    <location>
        <begin position="207"/>
        <end position="225"/>
    </location>
</feature>
<feature type="compositionally biased region" description="Basic and acidic residues" evidence="1">
    <location>
        <begin position="452"/>
        <end position="463"/>
    </location>
</feature>
<feature type="compositionally biased region" description="Low complexity" evidence="1">
    <location>
        <begin position="424"/>
        <end position="438"/>
    </location>
</feature>
<evidence type="ECO:0000256" key="1">
    <source>
        <dbReference type="SAM" id="MobiDB-lite"/>
    </source>
</evidence>
<dbReference type="AlphaFoldDB" id="A0AAN8EDJ5"/>
<accession>A0AAN8EDJ5</accession>
<feature type="region of interest" description="Disordered" evidence="1">
    <location>
        <begin position="1"/>
        <end position="93"/>
    </location>
</feature>
<reference evidence="2 3" key="1">
    <citation type="submission" date="2022-12" db="EMBL/GenBank/DDBJ databases">
        <title>Genomic features and morphological characterization of a novel Knufia sp. strain isolated from spacecraft assembly facility.</title>
        <authorList>
            <person name="Teixeira M."/>
            <person name="Chander A.M."/>
            <person name="Stajich J.E."/>
            <person name="Venkateswaran K."/>
        </authorList>
    </citation>
    <scope>NUCLEOTIDE SEQUENCE [LARGE SCALE GENOMIC DNA]</scope>
    <source>
        <strain evidence="2 3">FJI-L2-BK-P2</strain>
    </source>
</reference>
<feature type="compositionally biased region" description="Polar residues" evidence="1">
    <location>
        <begin position="286"/>
        <end position="298"/>
    </location>
</feature>
<protein>
    <submittedName>
        <fullName evidence="2">Uncharacterized protein</fullName>
    </submittedName>
</protein>
<comment type="caution">
    <text evidence="2">The sequence shown here is derived from an EMBL/GenBank/DDBJ whole genome shotgun (WGS) entry which is preliminary data.</text>
</comment>
<feature type="region of interest" description="Disordered" evidence="1">
    <location>
        <begin position="185"/>
        <end position="470"/>
    </location>
</feature>
<evidence type="ECO:0000313" key="3">
    <source>
        <dbReference type="Proteomes" id="UP001316803"/>
    </source>
</evidence>
<sequence>MSTNPFRQTRYQQGPPGDSTHSPSVSQRVVSDGSGSRTADLSVDTKVPSSLNRHVSFASPPVDSTIPAASYPSSPESVRSPPSHLGQPATPNYRTAFLNDPFEDLGRDARQDNTIQEALSNAESNATIGNGVPTGLEETTIRDTLSRFAPAPRHAPMATGEPTAPQLIQATRQSLDVDAFQRLLLTGDSGRSTPGTATPPTGKHNSRVLNDSSSGTDITSLSQASIYDMPGMQTRSHDDTPRTSHEKDRDTDDKLRVPPPAPAPRRGKSVKSKVPQSAPAKAAVPESTTGSQDMNQEQMLRRPPTPPISRRHSHRTPSIRSEEGVISPSEASSPTESLRTIHKAPPPPPIRRQQSVSHRRPSTDLAPTIEEPETGPTPLNNNRRSSSDRPMPPISRNSSQSVKRQSLGFMNPPPVPPPRKGRASSRSSMDSFRPSLSSITGEESGQENNQAEPHRQANVKDPKNLNAPSADSILAELANLQKEVDAARRGA</sequence>
<dbReference type="EMBL" id="JAKLMC020000057">
    <property type="protein sequence ID" value="KAK5947952.1"/>
    <property type="molecule type" value="Genomic_DNA"/>
</dbReference>
<feature type="compositionally biased region" description="Polar residues" evidence="1">
    <location>
        <begin position="395"/>
        <end position="404"/>
    </location>
</feature>
<feature type="compositionally biased region" description="Basic and acidic residues" evidence="1">
    <location>
        <begin position="235"/>
        <end position="256"/>
    </location>
</feature>
<evidence type="ECO:0000313" key="2">
    <source>
        <dbReference type="EMBL" id="KAK5947952.1"/>
    </source>
</evidence>
<proteinExistence type="predicted"/>
<gene>
    <name evidence="2" type="ORF">OHC33_010993</name>
</gene>
<feature type="compositionally biased region" description="Low complexity" evidence="1">
    <location>
        <begin position="70"/>
        <end position="83"/>
    </location>
</feature>
<feature type="compositionally biased region" description="Polar residues" evidence="1">
    <location>
        <begin position="189"/>
        <end position="199"/>
    </location>
</feature>
<feature type="compositionally biased region" description="Polar residues" evidence="1">
    <location>
        <begin position="329"/>
        <end position="338"/>
    </location>
</feature>
<dbReference type="Proteomes" id="UP001316803">
    <property type="component" value="Unassembled WGS sequence"/>
</dbReference>
<feature type="compositionally biased region" description="Polar residues" evidence="1">
    <location>
        <begin position="1"/>
        <end position="12"/>
    </location>
</feature>
<feature type="compositionally biased region" description="Polar residues" evidence="1">
    <location>
        <begin position="19"/>
        <end position="39"/>
    </location>
</feature>
<feature type="compositionally biased region" description="Polar residues" evidence="1">
    <location>
        <begin position="439"/>
        <end position="451"/>
    </location>
</feature>